<sequence length="95" mass="10381">MAAMIVPVESKVKYLRRRDAELESLLGMIVGAELFELGKKVGHQVKGNAATFEFNDLTDLGKRLEAACLAEDGQAVQSAAQELKQKVTALLEQYS</sequence>
<gene>
    <name evidence="2" type="ORF">Bdt_2110</name>
</gene>
<organism evidence="2 3">
    <name type="scientific">Bdellovibrio bacteriovorus str. Tiberius</name>
    <dbReference type="NCBI Taxonomy" id="1069642"/>
    <lineage>
        <taxon>Bacteria</taxon>
        <taxon>Pseudomonadati</taxon>
        <taxon>Bdellovibrionota</taxon>
        <taxon>Bdellovibrionia</taxon>
        <taxon>Bdellovibrionales</taxon>
        <taxon>Pseudobdellovibrionaceae</taxon>
        <taxon>Bdellovibrio</taxon>
    </lineage>
</organism>
<feature type="domain" description="HPt" evidence="1">
    <location>
        <begin position="21"/>
        <end position="92"/>
    </location>
</feature>
<dbReference type="HOGENOM" id="CLU_2367151_0_0_7"/>
<proteinExistence type="predicted"/>
<dbReference type="GO" id="GO:0004672">
    <property type="term" value="F:protein kinase activity"/>
    <property type="evidence" value="ECO:0007669"/>
    <property type="project" value="UniProtKB-ARBA"/>
</dbReference>
<reference evidence="2 3" key="1">
    <citation type="journal article" date="2012" name="BMC Genomics">
        <title>Genome analysis of a simultaneously predatory and prey-independent, novel Bdellovibrio bacteriovorus from the River Tiber, supports in silico predictions of both ancient and recent lateral gene transfer from diverse bacteria.</title>
        <authorList>
            <person name="Hobley L."/>
            <person name="Lerner T.R."/>
            <person name="Williams L.E."/>
            <person name="Lambert C."/>
            <person name="Till R."/>
            <person name="Milner D.S."/>
            <person name="Basford S.M."/>
            <person name="Capeness M.J."/>
            <person name="Fenton A.K."/>
            <person name="Atterbury R.J."/>
            <person name="Harris M.A."/>
            <person name="Sockett R.E."/>
        </authorList>
    </citation>
    <scope>NUCLEOTIDE SEQUENCE [LARGE SCALE GENOMIC DNA]</scope>
    <source>
        <strain evidence="2 3">Tiberius</strain>
    </source>
</reference>
<dbReference type="PATRIC" id="fig|1069642.3.peg.2085"/>
<dbReference type="Pfam" id="PF01627">
    <property type="entry name" value="Hpt"/>
    <property type="match status" value="1"/>
</dbReference>
<dbReference type="Proteomes" id="UP000010074">
    <property type="component" value="Chromosome"/>
</dbReference>
<accession>K7YYL6</accession>
<protein>
    <recommendedName>
        <fullName evidence="1">HPt domain-containing protein</fullName>
    </recommendedName>
</protein>
<dbReference type="InterPro" id="IPR008207">
    <property type="entry name" value="Sig_transdc_His_kin_Hpt_dom"/>
</dbReference>
<dbReference type="KEGG" id="bbat:Bdt_2110"/>
<dbReference type="OrthoDB" id="9342737at2"/>
<dbReference type="RefSeq" id="WP_015091236.1">
    <property type="nucleotide sequence ID" value="NC_019567.1"/>
</dbReference>
<dbReference type="Gene3D" id="1.20.120.160">
    <property type="entry name" value="HPT domain"/>
    <property type="match status" value="1"/>
</dbReference>
<dbReference type="AlphaFoldDB" id="K7YYL6"/>
<name>K7YYL6_BDEBC</name>
<dbReference type="GO" id="GO:0000160">
    <property type="term" value="P:phosphorelay signal transduction system"/>
    <property type="evidence" value="ECO:0007669"/>
    <property type="project" value="InterPro"/>
</dbReference>
<dbReference type="SUPFAM" id="SSF47226">
    <property type="entry name" value="Histidine-containing phosphotransfer domain, HPT domain"/>
    <property type="match status" value="1"/>
</dbReference>
<dbReference type="InterPro" id="IPR036641">
    <property type="entry name" value="HPT_dom_sf"/>
</dbReference>
<evidence type="ECO:0000313" key="2">
    <source>
        <dbReference type="EMBL" id="AFY01795.1"/>
    </source>
</evidence>
<evidence type="ECO:0000259" key="1">
    <source>
        <dbReference type="Pfam" id="PF01627"/>
    </source>
</evidence>
<evidence type="ECO:0000313" key="3">
    <source>
        <dbReference type="Proteomes" id="UP000010074"/>
    </source>
</evidence>
<dbReference type="EMBL" id="CP002930">
    <property type="protein sequence ID" value="AFY01795.1"/>
    <property type="molecule type" value="Genomic_DNA"/>
</dbReference>